<feature type="compositionally biased region" description="Acidic residues" evidence="1">
    <location>
        <begin position="66"/>
        <end position="77"/>
    </location>
</feature>
<name>A0A7W6MR64_9HYPH</name>
<sequence>MIIWATVLELGDAARRGTARATCGVHPVSTGGENMSNIDRKNPEASPLPKDPPQGRRSSDNLPSLDEGEAAAEDIDETSAGGLHYPEDDQPEEPSL</sequence>
<gene>
    <name evidence="2" type="ORF">GGR03_003810</name>
</gene>
<dbReference type="EMBL" id="JACIEM010000005">
    <property type="protein sequence ID" value="MBB4004715.1"/>
    <property type="molecule type" value="Genomic_DNA"/>
</dbReference>
<dbReference type="RefSeq" id="WP_183210298.1">
    <property type="nucleotide sequence ID" value="NZ_JAAAMM010000005.1"/>
</dbReference>
<reference evidence="2 3" key="1">
    <citation type="submission" date="2020-08" db="EMBL/GenBank/DDBJ databases">
        <title>Genomic Encyclopedia of Type Strains, Phase IV (KMG-IV): sequencing the most valuable type-strain genomes for metagenomic binning, comparative biology and taxonomic classification.</title>
        <authorList>
            <person name="Goeker M."/>
        </authorList>
    </citation>
    <scope>NUCLEOTIDE SEQUENCE [LARGE SCALE GENOMIC DNA]</scope>
    <source>
        <strain evidence="2 3">DSM 103570</strain>
    </source>
</reference>
<evidence type="ECO:0000256" key="1">
    <source>
        <dbReference type="SAM" id="MobiDB-lite"/>
    </source>
</evidence>
<evidence type="ECO:0000313" key="3">
    <source>
        <dbReference type="Proteomes" id="UP000588647"/>
    </source>
</evidence>
<keyword evidence="3" id="KW-1185">Reference proteome</keyword>
<accession>A0A7W6MR64</accession>
<evidence type="ECO:0000313" key="2">
    <source>
        <dbReference type="EMBL" id="MBB4004715.1"/>
    </source>
</evidence>
<organism evidence="2 3">
    <name type="scientific">Aurantimonas endophytica</name>
    <dbReference type="NCBI Taxonomy" id="1522175"/>
    <lineage>
        <taxon>Bacteria</taxon>
        <taxon>Pseudomonadati</taxon>
        <taxon>Pseudomonadota</taxon>
        <taxon>Alphaproteobacteria</taxon>
        <taxon>Hyphomicrobiales</taxon>
        <taxon>Aurantimonadaceae</taxon>
        <taxon>Aurantimonas</taxon>
    </lineage>
</organism>
<comment type="caution">
    <text evidence="2">The sequence shown here is derived from an EMBL/GenBank/DDBJ whole genome shotgun (WGS) entry which is preliminary data.</text>
</comment>
<protein>
    <submittedName>
        <fullName evidence="2">Uncharacterized protein</fullName>
    </submittedName>
</protein>
<feature type="region of interest" description="Disordered" evidence="1">
    <location>
        <begin position="15"/>
        <end position="96"/>
    </location>
</feature>
<dbReference type="Proteomes" id="UP000588647">
    <property type="component" value="Unassembled WGS sequence"/>
</dbReference>
<dbReference type="AlphaFoldDB" id="A0A7W6MR64"/>
<proteinExistence type="predicted"/>